<dbReference type="Gene3D" id="2.60.40.10">
    <property type="entry name" value="Immunoglobulins"/>
    <property type="match status" value="1"/>
</dbReference>
<dbReference type="GO" id="GO:0008270">
    <property type="term" value="F:zinc ion binding"/>
    <property type="evidence" value="ECO:0007669"/>
    <property type="project" value="UniProtKB-KW"/>
</dbReference>
<evidence type="ECO:0000256" key="3">
    <source>
        <dbReference type="ARBA" id="ARBA00022737"/>
    </source>
</evidence>
<evidence type="ECO:0000256" key="8">
    <source>
        <dbReference type="SAM" id="MobiDB-lite"/>
    </source>
</evidence>
<evidence type="ECO:0000256" key="2">
    <source>
        <dbReference type="ARBA" id="ARBA00022723"/>
    </source>
</evidence>
<feature type="domain" description="RING-type" evidence="9">
    <location>
        <begin position="103"/>
        <end position="144"/>
    </location>
</feature>
<dbReference type="PANTHER" id="PTHR25462:SF296">
    <property type="entry name" value="MEIOTIC P26, ISOFORM F"/>
    <property type="match status" value="1"/>
</dbReference>
<accession>A0A9Q1HGY1</accession>
<dbReference type="InterPro" id="IPR027370">
    <property type="entry name" value="Znf-RING_euk"/>
</dbReference>
<feature type="compositionally biased region" description="Low complexity" evidence="8">
    <location>
        <begin position="19"/>
        <end position="53"/>
    </location>
</feature>
<dbReference type="SUPFAM" id="SSF57850">
    <property type="entry name" value="RING/U-box"/>
    <property type="match status" value="1"/>
</dbReference>
<sequence length="616" mass="67550">MTSSSDARPKQYRVSSAASSHNIRISGSSSPQISCCVSCSCSTSSQSSSNTRHASSKFSQTGRPSDNGDNQDPDKGDRQQSIAAKKYLHAGRVVKGVRENLLCPICLDLFENAKNLPCGHAVCEECIGQWVTSKGGELTCPTCKERHSLPLNGVVGLATNFALNNLVTELKILDQEGLVSEVSDDKEQLPRTSTLGEETIESLVEKHAAIPQPRLSGQEAGIRLPAPWSGVPLAENSFLEKTTKKNFEDAKGSKTRMRVQLCDSDGTHLCGRRCDKVEATVLSPTNEKEKVSVSLMKRDGDYSFSFIPNKVGVHLVEAYLDGVPIRGSPLKILVHPSAKLDTTIVTPMHDPLDVVVHEGMIYATDDSKGGYLRTDWKGNWSYPSEDWFNEAVDSFGIDASNNRFYVTDPNKSCVFVYDVFGDCKNTFGKRVLKHPTGIAVSRERMIYVADSKLNTIEVFRPNFSHMSYMIAGGNADHCSLALLALNPAEDRLIAADEGTDCFKIFDVVKMKMVKMIKTRVQQAPAKPVGVAVDEDGNILVSVTFDPSRQRNTGGHNRRKGKKSAGAIITYNSEGYFLGKFGEDQLREPNGLCIAEDKVVVVDQGTRVRHCLQVYKL</sequence>
<comment type="caution">
    <text evidence="10">The sequence shown here is derived from an EMBL/GenBank/DDBJ whole genome shotgun (WGS) entry which is preliminary data.</text>
</comment>
<dbReference type="Pfam" id="PF00630">
    <property type="entry name" value="Filamin"/>
    <property type="match status" value="1"/>
</dbReference>
<dbReference type="InterPro" id="IPR001841">
    <property type="entry name" value="Znf_RING"/>
</dbReference>
<dbReference type="Gene3D" id="3.30.40.10">
    <property type="entry name" value="Zinc/RING finger domain, C3HC4 (zinc finger)"/>
    <property type="match status" value="1"/>
</dbReference>
<keyword evidence="3" id="KW-0677">Repeat</keyword>
<evidence type="ECO:0000313" key="10">
    <source>
        <dbReference type="EMBL" id="KAJ8044548.1"/>
    </source>
</evidence>
<evidence type="ECO:0000256" key="1">
    <source>
        <dbReference type="ARBA" id="ARBA00008518"/>
    </source>
</evidence>
<dbReference type="InterPro" id="IPR001298">
    <property type="entry name" value="Filamin/ABP280_rpt"/>
</dbReference>
<dbReference type="InterPro" id="IPR013783">
    <property type="entry name" value="Ig-like_fold"/>
</dbReference>
<dbReference type="InterPro" id="IPR017907">
    <property type="entry name" value="Znf_RING_CS"/>
</dbReference>
<dbReference type="PROSITE" id="PS50194">
    <property type="entry name" value="FILAMIN_REPEAT"/>
    <property type="match status" value="1"/>
</dbReference>
<evidence type="ECO:0000259" key="9">
    <source>
        <dbReference type="PROSITE" id="PS50089"/>
    </source>
</evidence>
<evidence type="ECO:0000256" key="6">
    <source>
        <dbReference type="PROSITE-ProRule" id="PRU00087"/>
    </source>
</evidence>
<organism evidence="10 11">
    <name type="scientific">Holothuria leucospilota</name>
    <name type="common">Black long sea cucumber</name>
    <name type="synonym">Mertensiothuria leucospilota</name>
    <dbReference type="NCBI Taxonomy" id="206669"/>
    <lineage>
        <taxon>Eukaryota</taxon>
        <taxon>Metazoa</taxon>
        <taxon>Echinodermata</taxon>
        <taxon>Eleutherozoa</taxon>
        <taxon>Echinozoa</taxon>
        <taxon>Holothuroidea</taxon>
        <taxon>Aspidochirotacea</taxon>
        <taxon>Aspidochirotida</taxon>
        <taxon>Holothuriidae</taxon>
        <taxon>Holothuria</taxon>
    </lineage>
</organism>
<feature type="repeat" description="Filamin" evidence="6">
    <location>
        <begin position="275"/>
        <end position="334"/>
    </location>
</feature>
<evidence type="ECO:0000313" key="11">
    <source>
        <dbReference type="Proteomes" id="UP001152320"/>
    </source>
</evidence>
<dbReference type="EMBL" id="JAIZAY010000003">
    <property type="protein sequence ID" value="KAJ8044548.1"/>
    <property type="molecule type" value="Genomic_DNA"/>
</dbReference>
<dbReference type="Gene3D" id="2.120.10.30">
    <property type="entry name" value="TolB, C-terminal domain"/>
    <property type="match status" value="1"/>
</dbReference>
<dbReference type="SMART" id="SM00184">
    <property type="entry name" value="RING"/>
    <property type="match status" value="1"/>
</dbReference>
<dbReference type="SMART" id="SM00557">
    <property type="entry name" value="IG_FLMN"/>
    <property type="match status" value="1"/>
</dbReference>
<dbReference type="InterPro" id="IPR013083">
    <property type="entry name" value="Znf_RING/FYVE/PHD"/>
</dbReference>
<dbReference type="PROSITE" id="PS00518">
    <property type="entry name" value="ZF_RING_1"/>
    <property type="match status" value="1"/>
</dbReference>
<reference evidence="10" key="1">
    <citation type="submission" date="2021-10" db="EMBL/GenBank/DDBJ databases">
        <title>Tropical sea cucumber genome reveals ecological adaptation and Cuvierian tubules defense mechanism.</title>
        <authorList>
            <person name="Chen T."/>
        </authorList>
    </citation>
    <scope>NUCLEOTIDE SEQUENCE</scope>
    <source>
        <strain evidence="10">Nanhai2018</strain>
        <tissue evidence="10">Muscle</tissue>
    </source>
</reference>
<evidence type="ECO:0000256" key="4">
    <source>
        <dbReference type="ARBA" id="ARBA00022771"/>
    </source>
</evidence>
<evidence type="ECO:0000256" key="5">
    <source>
        <dbReference type="ARBA" id="ARBA00022833"/>
    </source>
</evidence>
<keyword evidence="5" id="KW-0862">Zinc</keyword>
<dbReference type="SUPFAM" id="SSF81296">
    <property type="entry name" value="E set domains"/>
    <property type="match status" value="1"/>
</dbReference>
<dbReference type="PANTHER" id="PTHR25462">
    <property type="entry name" value="BONUS, ISOFORM C-RELATED"/>
    <property type="match status" value="1"/>
</dbReference>
<protein>
    <submittedName>
        <fullName evidence="10">Tripartite motif-containing protein 2</fullName>
    </submittedName>
</protein>
<feature type="region of interest" description="Disordered" evidence="8">
    <location>
        <begin position="1"/>
        <end position="78"/>
    </location>
</feature>
<proteinExistence type="inferred from homology"/>
<dbReference type="PROSITE" id="PS50089">
    <property type="entry name" value="ZF_RING_2"/>
    <property type="match status" value="1"/>
</dbReference>
<dbReference type="InterPro" id="IPR014756">
    <property type="entry name" value="Ig_E-set"/>
</dbReference>
<evidence type="ECO:0000256" key="7">
    <source>
        <dbReference type="PROSITE-ProRule" id="PRU00175"/>
    </source>
</evidence>
<keyword evidence="11" id="KW-1185">Reference proteome</keyword>
<keyword evidence="4 7" id="KW-0863">Zinc-finger</keyword>
<dbReference type="InterPro" id="IPR011042">
    <property type="entry name" value="6-blade_b-propeller_TolB-like"/>
</dbReference>
<dbReference type="AlphaFoldDB" id="A0A9Q1HGY1"/>
<dbReference type="InterPro" id="IPR047153">
    <property type="entry name" value="TRIM45/56/19-like"/>
</dbReference>
<name>A0A9Q1HGY1_HOLLE</name>
<dbReference type="GO" id="GO:0061630">
    <property type="term" value="F:ubiquitin protein ligase activity"/>
    <property type="evidence" value="ECO:0007669"/>
    <property type="project" value="TreeGrafter"/>
</dbReference>
<dbReference type="Proteomes" id="UP001152320">
    <property type="component" value="Chromosome 3"/>
</dbReference>
<dbReference type="SUPFAM" id="SSF101898">
    <property type="entry name" value="NHL repeat"/>
    <property type="match status" value="1"/>
</dbReference>
<dbReference type="Pfam" id="PF13445">
    <property type="entry name" value="zf-RING_UBOX"/>
    <property type="match status" value="1"/>
</dbReference>
<dbReference type="InterPro" id="IPR017868">
    <property type="entry name" value="Filamin/ABP280_repeat-like"/>
</dbReference>
<dbReference type="GO" id="GO:0005654">
    <property type="term" value="C:nucleoplasm"/>
    <property type="evidence" value="ECO:0007669"/>
    <property type="project" value="TreeGrafter"/>
</dbReference>
<feature type="compositionally biased region" description="Polar residues" evidence="8">
    <location>
        <begin position="57"/>
        <end position="70"/>
    </location>
</feature>
<gene>
    <name evidence="10" type="ORF">HOLleu_07328</name>
</gene>
<comment type="similarity">
    <text evidence="1">Belongs to the TRIM/RBCC family.</text>
</comment>
<dbReference type="OrthoDB" id="6105938at2759"/>
<keyword evidence="2" id="KW-0479">Metal-binding</keyword>